<feature type="chain" id="PRO_5045152017" evidence="1">
    <location>
        <begin position="19"/>
        <end position="1338"/>
    </location>
</feature>
<sequence>MIKSTFFTFLLCAVSALALGGCNDETVSKLSVTVRENFPAKELRGYGTVSGTDGMLASGANLLTIECESPEKAELLQAKYLSDLGLLPQVTVEAHDFNGQAIQVFHAEGQGYIVTARKENLVRILSAEQRGVAIAGLMEGDWSDWSFSTETKVPMYLDRWDKWGFRSHFKPWYGAPKDYIQAQGGGSYDFLQEFEFAEEMGHVGLLPFNGPHSMDTAGGLDDSMWWEWSLPLAEERGLPYGFSITVAAGSEAPWLMNRYRDQEMQPMPQFGGSYMRIGSPYFGTRGTTSWAADEANQVQFDLVEAVLRRFQDRENVVTVLEPHGELKNLAHSIFLEYGPVADAGYQAYLQTIYTDLNALNRAWDTDFSDWTTVRVPEIASFAGWGEHAFDLTGEWKISYETLAPQHQGKDDLLYYNERYWVKKLDSEPAPAEWFRSNLDDSSWSSMHTPGDDQNLLTPSRPGVMRRHFELSQDWLDAREQVWLYVWDMNLASNDTFQAYVNDTLVDESVLELMQPHWTAVEVSEQLKAGDNLLALRLPKGKLSYRVYLSEDAPQGYPFFEKGRNIQWYDFAMWHCWLRKEEVGQGYETIRKVFPNRQIVQMAPDAYFDDVKELSREYGSNFHNTGYMSAFYADMLPALMRGADLPFSLEPGGPAKDLKRFKSFQGLWMSEGVQAIDYFIHIGSLMWDPEIRQHLKDNLNLFELIGKYHSEKAEVAGLYSSESTRLNGFPWVLDPNKLLSSGYWSWNARGYLRDYYPSDALSESSFSDGDAAAYRVIIDSNTSIMSETMVDEIEEYVREGGTFITYVQTGRHSTSEADAWPIERLTGYRVEKVDSMAADGRVLESGKLTLSPGQDVLSGDWEGVRANGLHLRKIAEESQDVLLWDDGSVAMGIRPLGKGYIVQVGCKFSSTKIRDRLEPAQRSFESLHALPEGGDDALTNLLVQLMEWRDVASHPFAWEAEDDGVLVSHYLSNNGLYDFWVLWNTNESKAIDGKLQLRDRTPAWCLDMVDESTVSFTYGGIDVSLEPEQTRVFMTPRGQIENAPADWFTLQRNWWRGTKRGEDLPAANVSFDNMMDLTDGWAYHVLESGEHVSGFTAKGVEISDWPIKKLSAWKTAEWPEPKTIVLRKEFTLPEDWSGDVTLTLESKSGSYFVGEGEIFLDGKSIHNKKQYGMDGFTSDAFKPGSTHELAVVIQADSTLCGVRGNAWLWLWPAPAVSIDLAGEWRVSSNSLDWEGAIELPAKYSGVELFKRKVDVPASFEGMDTPQIYLDADARGLVGFMVNGHFVRRYHRITADRFQLNVTPWIRFGESNEIELVHYWRASDEGDVKSIHMRVYPEPY</sequence>
<protein>
    <submittedName>
        <fullName evidence="2">Beta-galactosidase trimerization domain-containing protein</fullName>
    </submittedName>
</protein>
<dbReference type="EMBL" id="CP138858">
    <property type="protein sequence ID" value="WPJ96773.1"/>
    <property type="molecule type" value="Genomic_DNA"/>
</dbReference>
<evidence type="ECO:0000313" key="2">
    <source>
        <dbReference type="EMBL" id="WPJ96773.1"/>
    </source>
</evidence>
<dbReference type="Gene3D" id="2.60.120.260">
    <property type="entry name" value="Galactose-binding domain-like"/>
    <property type="match status" value="1"/>
</dbReference>
<dbReference type="Proteomes" id="UP001324993">
    <property type="component" value="Chromosome"/>
</dbReference>
<accession>A0ABZ0RNU1</accession>
<evidence type="ECO:0000313" key="3">
    <source>
        <dbReference type="Proteomes" id="UP001324993"/>
    </source>
</evidence>
<keyword evidence="3" id="KW-1185">Reference proteome</keyword>
<dbReference type="InterPro" id="IPR029062">
    <property type="entry name" value="Class_I_gatase-like"/>
</dbReference>
<evidence type="ECO:0000256" key="1">
    <source>
        <dbReference type="SAM" id="SignalP"/>
    </source>
</evidence>
<gene>
    <name evidence="2" type="ORF">SH580_03515</name>
</gene>
<dbReference type="InterPro" id="IPR008979">
    <property type="entry name" value="Galactose-bd-like_sf"/>
</dbReference>
<keyword evidence="1" id="KW-0732">Signal</keyword>
<dbReference type="InterPro" id="IPR017853">
    <property type="entry name" value="GH"/>
</dbReference>
<name>A0ABZ0RNU1_9BACT</name>
<feature type="signal peptide" evidence="1">
    <location>
        <begin position="1"/>
        <end position="18"/>
    </location>
</feature>
<organism evidence="2 3">
    <name type="scientific">Coraliomargarita algicola</name>
    <dbReference type="NCBI Taxonomy" id="3092156"/>
    <lineage>
        <taxon>Bacteria</taxon>
        <taxon>Pseudomonadati</taxon>
        <taxon>Verrucomicrobiota</taxon>
        <taxon>Opitutia</taxon>
        <taxon>Puniceicoccales</taxon>
        <taxon>Coraliomargaritaceae</taxon>
        <taxon>Coraliomargarita</taxon>
    </lineage>
</organism>
<dbReference type="PROSITE" id="PS51257">
    <property type="entry name" value="PROKAR_LIPOPROTEIN"/>
    <property type="match status" value="1"/>
</dbReference>
<dbReference type="SUPFAM" id="SSF49785">
    <property type="entry name" value="Galactose-binding domain-like"/>
    <property type="match status" value="1"/>
</dbReference>
<reference evidence="2 3" key="1">
    <citation type="submission" date="2023-11" db="EMBL/GenBank/DDBJ databases">
        <title>Coraliomargarita sp. nov., isolated from marine algae.</title>
        <authorList>
            <person name="Lee J.K."/>
            <person name="Baek J.H."/>
            <person name="Kim J.M."/>
            <person name="Choi D.G."/>
            <person name="Jeon C.O."/>
        </authorList>
    </citation>
    <scope>NUCLEOTIDE SEQUENCE [LARGE SCALE GENOMIC DNA]</scope>
    <source>
        <strain evidence="2 3">J2-16</strain>
    </source>
</reference>
<dbReference type="RefSeq" id="WP_319833630.1">
    <property type="nucleotide sequence ID" value="NZ_CP138858.1"/>
</dbReference>
<dbReference type="Gene3D" id="3.40.50.880">
    <property type="match status" value="1"/>
</dbReference>
<proteinExistence type="predicted"/>
<dbReference type="Gene3D" id="3.20.20.80">
    <property type="entry name" value="Glycosidases"/>
    <property type="match status" value="1"/>
</dbReference>
<dbReference type="SUPFAM" id="SSF51445">
    <property type="entry name" value="(Trans)glycosidases"/>
    <property type="match status" value="1"/>
</dbReference>
<dbReference type="CDD" id="cd03143">
    <property type="entry name" value="A4_beta-galactosidase_middle_domain"/>
    <property type="match status" value="1"/>
</dbReference>
<dbReference type="SUPFAM" id="SSF52317">
    <property type="entry name" value="Class I glutamine amidotransferase-like"/>
    <property type="match status" value="1"/>
</dbReference>